<feature type="region of interest" description="Disordered" evidence="2">
    <location>
        <begin position="1"/>
        <end position="25"/>
    </location>
</feature>
<reference evidence="3 4" key="1">
    <citation type="submission" date="2013-02" db="EMBL/GenBank/DDBJ databases">
        <title>The Genome Annotation of Plasmodium falciparum Tanzania (2000708).</title>
        <authorList>
            <consortium name="The Broad Institute Genome Sequencing Platform"/>
            <consortium name="The Broad Institute Genome Sequencing Center for Infectious Disease"/>
            <person name="Neafsey D."/>
            <person name="Hoffman S."/>
            <person name="Volkman S."/>
            <person name="Rosenthal P."/>
            <person name="Walker B."/>
            <person name="Young S.K."/>
            <person name="Zeng Q."/>
            <person name="Gargeya S."/>
            <person name="Fitzgerald M."/>
            <person name="Haas B."/>
            <person name="Abouelleil A."/>
            <person name="Allen A.W."/>
            <person name="Alvarado L."/>
            <person name="Arachchi H.M."/>
            <person name="Berlin A.M."/>
            <person name="Chapman S.B."/>
            <person name="Gainer-Dewar J."/>
            <person name="Goldberg J."/>
            <person name="Griggs A."/>
            <person name="Gujja S."/>
            <person name="Hansen M."/>
            <person name="Howarth C."/>
            <person name="Imamovic A."/>
            <person name="Ireland A."/>
            <person name="Larimer J."/>
            <person name="McCowan C."/>
            <person name="Murphy C."/>
            <person name="Pearson M."/>
            <person name="Poon T.W."/>
            <person name="Priest M."/>
            <person name="Roberts A."/>
            <person name="Saif S."/>
            <person name="Shea T."/>
            <person name="Sisk P."/>
            <person name="Sykes S."/>
            <person name="Wortman J."/>
            <person name="Nusbaum C."/>
            <person name="Birren B."/>
        </authorList>
    </citation>
    <scope>NUCLEOTIDE SEQUENCE [LARGE SCALE GENOMIC DNA]</scope>
    <source>
        <strain evidence="4">Tanzania (2000708)</strain>
    </source>
</reference>
<feature type="compositionally biased region" description="Low complexity" evidence="2">
    <location>
        <begin position="15"/>
        <end position="25"/>
    </location>
</feature>
<feature type="coiled-coil region" evidence="1">
    <location>
        <begin position="268"/>
        <end position="316"/>
    </location>
</feature>
<accession>A0A024VXM4</accession>
<name>A0A024VXM4_PLAFA</name>
<dbReference type="EMBL" id="KI927170">
    <property type="protein sequence ID" value="ETW32671.1"/>
    <property type="molecule type" value="Genomic_DNA"/>
</dbReference>
<feature type="compositionally biased region" description="Low complexity" evidence="2">
    <location>
        <begin position="100"/>
        <end position="114"/>
    </location>
</feature>
<organism evidence="3 4">
    <name type="scientific">Plasmodium falciparum Tanzania</name>
    <name type="common">2000708</name>
    <dbReference type="NCBI Taxonomy" id="1036725"/>
    <lineage>
        <taxon>Eukaryota</taxon>
        <taxon>Sar</taxon>
        <taxon>Alveolata</taxon>
        <taxon>Apicomplexa</taxon>
        <taxon>Aconoidasida</taxon>
        <taxon>Haemosporida</taxon>
        <taxon>Plasmodiidae</taxon>
        <taxon>Plasmodium</taxon>
        <taxon>Plasmodium (Laverania)</taxon>
    </lineage>
</organism>
<feature type="region of interest" description="Disordered" evidence="2">
    <location>
        <begin position="96"/>
        <end position="119"/>
    </location>
</feature>
<keyword evidence="1" id="KW-0175">Coiled coil</keyword>
<protein>
    <submittedName>
        <fullName evidence="3">MATH and LRR domain-containing protein</fullName>
    </submittedName>
</protein>
<feature type="non-terminal residue" evidence="3">
    <location>
        <position position="718"/>
    </location>
</feature>
<dbReference type="AlphaFoldDB" id="A0A024VXM4"/>
<reference evidence="3 4" key="2">
    <citation type="submission" date="2013-02" db="EMBL/GenBank/DDBJ databases">
        <title>The Genome Sequence of Plasmodium falciparum Tanzania (2000708).</title>
        <authorList>
            <consortium name="The Broad Institute Genome Sequencing Platform"/>
            <consortium name="The Broad Institute Genome Sequencing Center for Infectious Disease"/>
            <person name="Neafsey D."/>
            <person name="Cheeseman I."/>
            <person name="Volkman S."/>
            <person name="Adams J."/>
            <person name="Walker B."/>
            <person name="Young S.K."/>
            <person name="Zeng Q."/>
            <person name="Gargeya S."/>
            <person name="Fitzgerald M."/>
            <person name="Haas B."/>
            <person name="Abouelleil A."/>
            <person name="Alvarado L."/>
            <person name="Arachchi H.M."/>
            <person name="Berlin A.M."/>
            <person name="Chapman S.B."/>
            <person name="Dewar J."/>
            <person name="Goldberg J."/>
            <person name="Griggs A."/>
            <person name="Gujja S."/>
            <person name="Hansen M."/>
            <person name="Howarth C."/>
            <person name="Imamovic A."/>
            <person name="Larimer J."/>
            <person name="McCowan C."/>
            <person name="Murphy C."/>
            <person name="Neiman D."/>
            <person name="Pearson M."/>
            <person name="Priest M."/>
            <person name="Roberts A."/>
            <person name="Saif S."/>
            <person name="Shea T."/>
            <person name="Sisk P."/>
            <person name="Sykes S."/>
            <person name="Wortman J."/>
            <person name="Nusbaum C."/>
            <person name="Birren B."/>
        </authorList>
    </citation>
    <scope>NUCLEOTIDE SEQUENCE [LARGE SCALE GENOMIC DNA]</scope>
    <source>
        <strain evidence="4">Tanzania (2000708)</strain>
    </source>
</reference>
<evidence type="ECO:0000256" key="1">
    <source>
        <dbReference type="SAM" id="Coils"/>
    </source>
</evidence>
<proteinExistence type="predicted"/>
<evidence type="ECO:0000256" key="2">
    <source>
        <dbReference type="SAM" id="MobiDB-lite"/>
    </source>
</evidence>
<dbReference type="Proteomes" id="UP000030708">
    <property type="component" value="Unassembled WGS sequence"/>
</dbReference>
<evidence type="ECO:0000313" key="3">
    <source>
        <dbReference type="EMBL" id="ETW32671.1"/>
    </source>
</evidence>
<evidence type="ECO:0000313" key="4">
    <source>
        <dbReference type="Proteomes" id="UP000030708"/>
    </source>
</evidence>
<gene>
    <name evidence="3" type="ORF">PFTANZ_06609</name>
</gene>
<sequence length="718" mass="85666">MSKENMNKLNMQPKNTNNRSSSSNTIDMKKKIYEKNCMKEKEYRTHDLITNESIMYKNNEIYDKEKYRRNQENINHMSSNYMDKNINHHHEYDNMKKKNYSNNNIYNNNSSNKVSMDEEKRKNLDNNTYPYPMYENVKEIEKNKVQQNLFHISKENNNNNNDSTNNNSVYDYNMSNSNYGSKMGSNNINDSTNYYNMREKNIYNILCNNDSNNYVLFNSNEKYSMNNKISNSILSNMIMNKQDNNNININQNNNNNNNMNEGGSETLYSSFTKEIEKLKKEVRKCEESYDKEMVEIQNTKKEIKYLRENNKNDELNNIFSELNLENISKYLLSAYEKYGLNVFIKVLVYKNDLGHINDHIKKQDDVNMEFFINISVDKIFDYLLLKKNIITMVNIKKLKEKFIQGQKIYELVKNETNKMIIENIKEYNFIFILWKHNNMNDLYERKQVIFNFIIKIIDKIIPKYIINEYIIIRKNEIYEIMINSLNKKNEYEKKNKDISSSQYLEKENTYNNLYKKIKDEKRIVDNYSIEMHAEKNITNPIYMSQREDNSTPNSKKNCSNTNHIMSINHSNMNNTKNTNNHNNNNNNNNYVVNHTTHSTSFYYLHNEKPSNVNTDNQKEIKDDNVHMKFQSLPENIRIGVFKNDVNKFYEIYKMMNAGNDLNSLMYKNSGHIKNKVNNEPYSNNYKRNTFCTNDINFAASAQQSFMNKNVINSMNNNM</sequence>